<dbReference type="InterPro" id="IPR001202">
    <property type="entry name" value="WW_dom"/>
</dbReference>
<feature type="region of interest" description="Disordered" evidence="1">
    <location>
        <begin position="369"/>
        <end position="395"/>
    </location>
</feature>
<dbReference type="EMBL" id="JAPEUR010000006">
    <property type="protein sequence ID" value="KAJ4328816.1"/>
    <property type="molecule type" value="Genomic_DNA"/>
</dbReference>
<feature type="region of interest" description="Disordered" evidence="1">
    <location>
        <begin position="1"/>
        <end position="32"/>
    </location>
</feature>
<dbReference type="InterPro" id="IPR036020">
    <property type="entry name" value="WW_dom_sf"/>
</dbReference>
<sequence length="395" mass="44994">MRITITNPSGSSEKDKKQAPNPDIFESLENSPDITHVKDKFPKVKDEPWLAQRLGNGITRRRMIFRHRQTQDTRSATTGDIGPNDVADQLSILSLASSSASSSDEAMNQRIPDLEDLTFNEKKLKYGEPIECPYCGATQVLNTQHEWRQRSRKHVFSDLQPYVCTLKDCSSGLFTTQKEWITHETTAHLQKWMCAHCDDHEKPAFEDIVKIKDHLKVTHDVAEENLAEALEASRVPLKPFEASSCPLCNDWEPPARTTQNVKEFYQHLGKHQQILALEALPMSRLPRQIKLSTPLPPRWEVKVAPDGERVYFVDHNDGITTWVDPRSTEARLIARTLSMGPLPPGWEARLVRETEHIYFVDHNAGITTWDDPRAKPEAEESGFPPEGINKRDSHL</sequence>
<dbReference type="InterPro" id="IPR013087">
    <property type="entry name" value="Znf_C2H2_type"/>
</dbReference>
<dbReference type="SUPFAM" id="SSF51045">
    <property type="entry name" value="WW domain"/>
    <property type="match status" value="2"/>
</dbReference>
<proteinExistence type="predicted"/>
<feature type="domain" description="WW" evidence="2">
    <location>
        <begin position="340"/>
        <end position="374"/>
    </location>
</feature>
<protein>
    <recommendedName>
        <fullName evidence="2">WW domain-containing protein</fullName>
    </recommendedName>
</protein>
<dbReference type="SMART" id="SM00456">
    <property type="entry name" value="WW"/>
    <property type="match status" value="2"/>
</dbReference>
<keyword evidence="4" id="KW-1185">Reference proteome</keyword>
<dbReference type="PROSITE" id="PS01159">
    <property type="entry name" value="WW_DOMAIN_1"/>
    <property type="match status" value="2"/>
</dbReference>
<evidence type="ECO:0000313" key="3">
    <source>
        <dbReference type="EMBL" id="KAJ4328816.1"/>
    </source>
</evidence>
<name>A0A9W8WMV0_9HYPO</name>
<dbReference type="Pfam" id="PF00397">
    <property type="entry name" value="WW"/>
    <property type="match status" value="2"/>
</dbReference>
<evidence type="ECO:0000256" key="1">
    <source>
        <dbReference type="SAM" id="MobiDB-lite"/>
    </source>
</evidence>
<dbReference type="AlphaFoldDB" id="A0A9W8WMV0"/>
<accession>A0A9W8WMV0</accession>
<comment type="caution">
    <text evidence="3">The sequence shown here is derived from an EMBL/GenBank/DDBJ whole genome shotgun (WGS) entry which is preliminary data.</text>
</comment>
<evidence type="ECO:0000259" key="2">
    <source>
        <dbReference type="PROSITE" id="PS50020"/>
    </source>
</evidence>
<feature type="compositionally biased region" description="Polar residues" evidence="1">
    <location>
        <begin position="1"/>
        <end position="11"/>
    </location>
</feature>
<dbReference type="PANTHER" id="PTHR35391">
    <property type="entry name" value="C2H2-TYPE DOMAIN-CONTAINING PROTEIN-RELATED"/>
    <property type="match status" value="1"/>
</dbReference>
<dbReference type="OrthoDB" id="3045089at2759"/>
<gene>
    <name evidence="3" type="ORF">N0V84_000603</name>
</gene>
<dbReference type="InterPro" id="IPR058925">
    <property type="entry name" value="zf-C2H2_AcuF"/>
</dbReference>
<dbReference type="Gene3D" id="2.20.70.10">
    <property type="match status" value="2"/>
</dbReference>
<dbReference type="PANTHER" id="PTHR35391:SF7">
    <property type="entry name" value="C2H2-TYPE DOMAIN-CONTAINING PROTEIN"/>
    <property type="match status" value="1"/>
</dbReference>
<feature type="domain" description="WW" evidence="2">
    <location>
        <begin position="293"/>
        <end position="327"/>
    </location>
</feature>
<dbReference type="CDD" id="cd00201">
    <property type="entry name" value="WW"/>
    <property type="match status" value="2"/>
</dbReference>
<organism evidence="3 4">
    <name type="scientific">Fusarium piperis</name>
    <dbReference type="NCBI Taxonomy" id="1435070"/>
    <lineage>
        <taxon>Eukaryota</taxon>
        <taxon>Fungi</taxon>
        <taxon>Dikarya</taxon>
        <taxon>Ascomycota</taxon>
        <taxon>Pezizomycotina</taxon>
        <taxon>Sordariomycetes</taxon>
        <taxon>Hypocreomycetidae</taxon>
        <taxon>Hypocreales</taxon>
        <taxon>Nectriaceae</taxon>
        <taxon>Fusarium</taxon>
        <taxon>Fusarium solani species complex</taxon>
    </lineage>
</organism>
<dbReference type="Pfam" id="PF26082">
    <property type="entry name" value="zf-C2H2_AcuF"/>
    <property type="match status" value="1"/>
</dbReference>
<reference evidence="3" key="1">
    <citation type="submission" date="2022-10" db="EMBL/GenBank/DDBJ databases">
        <title>Tapping the CABI collections for fungal endophytes: first genome assemblies for Collariella, Neodidymelliopsis, Ascochyta clinopodiicola, Didymella pomorum, Didymosphaeria variabile, Neocosmospora piperis and Neocucurbitaria cava.</title>
        <authorList>
            <person name="Hill R."/>
        </authorList>
    </citation>
    <scope>NUCLEOTIDE SEQUENCE</scope>
    <source>
        <strain evidence="3">IMI 366586</strain>
    </source>
</reference>
<dbReference type="PROSITE" id="PS50020">
    <property type="entry name" value="WW_DOMAIN_2"/>
    <property type="match status" value="2"/>
</dbReference>
<evidence type="ECO:0000313" key="4">
    <source>
        <dbReference type="Proteomes" id="UP001140502"/>
    </source>
</evidence>
<dbReference type="SMART" id="SM00355">
    <property type="entry name" value="ZnF_C2H2"/>
    <property type="match status" value="3"/>
</dbReference>
<dbReference type="Proteomes" id="UP001140502">
    <property type="component" value="Unassembled WGS sequence"/>
</dbReference>